<reference evidence="12 13" key="1">
    <citation type="submission" date="2019-12" db="EMBL/GenBank/DDBJ databases">
        <title>Corynebacterium sp. nov., isolated from feces of the Anser Albifrons in China.</title>
        <authorList>
            <person name="Liu Q."/>
        </authorList>
    </citation>
    <scope>NUCLEOTIDE SEQUENCE [LARGE SCALE GENOMIC DNA]</scope>
    <source>
        <strain evidence="12 13">23H37-10</strain>
    </source>
</reference>
<dbReference type="EMBL" id="CP046883">
    <property type="protein sequence ID" value="QNH96031.1"/>
    <property type="molecule type" value="Genomic_DNA"/>
</dbReference>
<dbReference type="InterPro" id="IPR021135">
    <property type="entry name" value="PEP_COase"/>
</dbReference>
<dbReference type="NCBIfam" id="NF000584">
    <property type="entry name" value="PRK00009.1"/>
    <property type="match status" value="1"/>
</dbReference>
<evidence type="ECO:0000256" key="4">
    <source>
        <dbReference type="ARBA" id="ARBA00012305"/>
    </source>
</evidence>
<dbReference type="HAMAP" id="MF_00595">
    <property type="entry name" value="PEPcase_type1"/>
    <property type="match status" value="1"/>
</dbReference>
<keyword evidence="7 10" id="KW-0456">Lyase</keyword>
<evidence type="ECO:0000256" key="3">
    <source>
        <dbReference type="ARBA" id="ARBA00008346"/>
    </source>
</evidence>
<evidence type="ECO:0000256" key="6">
    <source>
        <dbReference type="ARBA" id="ARBA00022842"/>
    </source>
</evidence>
<keyword evidence="12" id="KW-0670">Pyruvate</keyword>
<feature type="active site" evidence="10">
    <location>
        <position position="165"/>
    </location>
</feature>
<comment type="subunit">
    <text evidence="10">Homotetramer.</text>
</comment>
<dbReference type="KEGG" id="cans:GP473_04540"/>
<dbReference type="PANTHER" id="PTHR30523:SF6">
    <property type="entry name" value="PHOSPHOENOLPYRUVATE CARBOXYLASE"/>
    <property type="match status" value="1"/>
</dbReference>
<comment type="catalytic activity">
    <reaction evidence="9 10">
        <text>oxaloacetate + phosphate = phosphoenolpyruvate + hydrogencarbonate</text>
        <dbReference type="Rhea" id="RHEA:28370"/>
        <dbReference type="ChEBI" id="CHEBI:16452"/>
        <dbReference type="ChEBI" id="CHEBI:17544"/>
        <dbReference type="ChEBI" id="CHEBI:43474"/>
        <dbReference type="ChEBI" id="CHEBI:58702"/>
        <dbReference type="EC" id="4.1.1.31"/>
    </reaction>
</comment>
<feature type="compositionally biased region" description="Polar residues" evidence="11">
    <location>
        <begin position="1"/>
        <end position="13"/>
    </location>
</feature>
<protein>
    <recommendedName>
        <fullName evidence="5 10">Phosphoenolpyruvate carboxylase</fullName>
        <shortName evidence="10">PEPC</shortName>
        <shortName evidence="10">PEPCase</shortName>
        <ecNumber evidence="4 10">4.1.1.31</ecNumber>
    </recommendedName>
</protein>
<dbReference type="GO" id="GO:0015977">
    <property type="term" value="P:carbon fixation"/>
    <property type="evidence" value="ECO:0007669"/>
    <property type="project" value="UniProtKB-UniRule"/>
</dbReference>
<comment type="function">
    <text evidence="2 10">Forms oxaloacetate, a four-carbon dicarboxylic acid source for the tricarboxylic acid cycle.</text>
</comment>
<organism evidence="12 13">
    <name type="scientific">Corynebacterium anserum</name>
    <dbReference type="NCBI Taxonomy" id="2684406"/>
    <lineage>
        <taxon>Bacteria</taxon>
        <taxon>Bacillati</taxon>
        <taxon>Actinomycetota</taxon>
        <taxon>Actinomycetes</taxon>
        <taxon>Mycobacteriales</taxon>
        <taxon>Corynebacteriaceae</taxon>
        <taxon>Corynebacterium</taxon>
    </lineage>
</organism>
<evidence type="ECO:0000256" key="10">
    <source>
        <dbReference type="HAMAP-Rule" id="MF_00595"/>
    </source>
</evidence>
<dbReference type="EC" id="4.1.1.31" evidence="4 10"/>
<gene>
    <name evidence="10" type="primary">ppc</name>
    <name evidence="12" type="ORF">GP473_04540</name>
</gene>
<feature type="active site" evidence="10">
    <location>
        <position position="605"/>
    </location>
</feature>
<dbReference type="InterPro" id="IPR022805">
    <property type="entry name" value="PEP_COase_bac/pln-type"/>
</dbReference>
<evidence type="ECO:0000256" key="11">
    <source>
        <dbReference type="SAM" id="MobiDB-lite"/>
    </source>
</evidence>
<evidence type="ECO:0000256" key="5">
    <source>
        <dbReference type="ARBA" id="ARBA00022419"/>
    </source>
</evidence>
<dbReference type="InterPro" id="IPR018129">
    <property type="entry name" value="PEP_COase_Lys_AS"/>
</dbReference>
<comment type="cofactor">
    <cofactor evidence="1 10">
        <name>Mg(2+)</name>
        <dbReference type="ChEBI" id="CHEBI:18420"/>
    </cofactor>
</comment>
<dbReference type="Gene3D" id="1.20.1440.90">
    <property type="entry name" value="Phosphoenolpyruvate/pyruvate domain"/>
    <property type="match status" value="1"/>
</dbReference>
<evidence type="ECO:0000256" key="7">
    <source>
        <dbReference type="ARBA" id="ARBA00023239"/>
    </source>
</evidence>
<sequence length="949" mass="105846">MSNSTQRGTTIPGTSIPVIPENYPQPPITPSVRDDIRYLGKILGDVIREQEGEHIFNLVENARTTALDLRYGELSVDELAEQFRELDTEKAIPMIRAFSHFALLANLAEDLHAERLREHDADAGMPEPPSTLDHTWKRFADAGIHSDQVSRVMERAYVAPVLTAHPTETRRRTVFDVQSEITAQMRVRASLLNAPHTARTEQKLAAIDHIIRRHITVLWQTALIRSVRPRIEDEIKVGLRYYGISLLHEIPALNRTVAETIRDIYGSEVPATPVIRPGSWIGGDHDGNPYVTGQTVAMATSQAAETVFKHYLDLLQDLEHDLSLSTSFVQVTAELEALALRGHNDVPSRADEPYRRAMHGIRGRVAATAYTALGYPVVAGNVHEGHEPYAVAEELLKDIDVVDKSLRLSLDDLLADHTLSDLKFAVRSFGFHMSGLDLRQNSESYENVLTEIFAHAGVTENYRGLDEDSKVTLLIEELSRPRPLVDPNASWSEETARELDIYHAAAHAVRRFGREAVPHNIVSMTTSVSDILEPMILLKEVGLFQADKDHPTGSVDVIPLFETIDDLQAGATIMRKLWNVPFYRNYLAHLDNQQEIMLGYSDSNKDGGYFAANWALYDAELALVAAARDAGVCLRLFHGRGGTVGRGGGPSYDAILAQPAGAVEGSVRITEQGEIISAKYGDRPNARRNLEALVSATLEASLLPPDSIEKPERAHETMREISAMSRKVYESLMHEDPGFIEYFTSSTPLEEIGSLNIGSRPSSRKQTTAISDLRAIPWVLSWSQSRAMLPGWFGVGSAFHQWLREGQSVEGDVQRRLEYLRALHGRWPFLDSVLSNMAQVMSKVDMSLAQLYSTLVPNQEDARRIFGIIRDEYQLTIDMFMKITGRQSLLADNPELVTSVRNRFPYLVPLNLAQIELLRRYRAGDDSQSVRIGIQLTMNGLATALRNSG</sequence>
<keyword evidence="6 10" id="KW-0460">Magnesium</keyword>
<evidence type="ECO:0000256" key="9">
    <source>
        <dbReference type="ARBA" id="ARBA00048995"/>
    </source>
</evidence>
<dbReference type="PROSITE" id="PS00393">
    <property type="entry name" value="PEPCASE_2"/>
    <property type="match status" value="1"/>
</dbReference>
<dbReference type="InterPro" id="IPR033129">
    <property type="entry name" value="PEPCASE_His_AS"/>
</dbReference>
<dbReference type="RefSeq" id="WP_185769778.1">
    <property type="nucleotide sequence ID" value="NZ_CP046883.1"/>
</dbReference>
<comment type="similarity">
    <text evidence="3 10">Belongs to the PEPCase type 1 family.</text>
</comment>
<keyword evidence="8 10" id="KW-0120">Carbon dioxide fixation</keyword>
<dbReference type="Pfam" id="PF00311">
    <property type="entry name" value="PEPcase"/>
    <property type="match status" value="1"/>
</dbReference>
<name>A0A7G7YNG1_9CORY</name>
<dbReference type="AlphaFoldDB" id="A0A7G7YNG1"/>
<proteinExistence type="inferred from homology"/>
<dbReference type="GO" id="GO:0008964">
    <property type="term" value="F:phosphoenolpyruvate carboxylase activity"/>
    <property type="evidence" value="ECO:0007669"/>
    <property type="project" value="UniProtKB-UniRule"/>
</dbReference>
<keyword evidence="13" id="KW-1185">Reference proteome</keyword>
<dbReference type="GO" id="GO:0000287">
    <property type="term" value="F:magnesium ion binding"/>
    <property type="evidence" value="ECO:0007669"/>
    <property type="project" value="UniProtKB-UniRule"/>
</dbReference>
<dbReference type="Proteomes" id="UP000515275">
    <property type="component" value="Chromosome"/>
</dbReference>
<evidence type="ECO:0000313" key="13">
    <source>
        <dbReference type="Proteomes" id="UP000515275"/>
    </source>
</evidence>
<evidence type="ECO:0000256" key="8">
    <source>
        <dbReference type="ARBA" id="ARBA00023300"/>
    </source>
</evidence>
<accession>A0A7G7YNG1</accession>
<feature type="region of interest" description="Disordered" evidence="11">
    <location>
        <begin position="1"/>
        <end position="27"/>
    </location>
</feature>
<dbReference type="InterPro" id="IPR015813">
    <property type="entry name" value="Pyrv/PenolPyrv_kinase-like_dom"/>
</dbReference>
<dbReference type="SUPFAM" id="SSF51621">
    <property type="entry name" value="Phosphoenolpyruvate/pyruvate domain"/>
    <property type="match status" value="1"/>
</dbReference>
<dbReference type="PRINTS" id="PR00150">
    <property type="entry name" value="PEPCARBXLASE"/>
</dbReference>
<dbReference type="GO" id="GO:0006107">
    <property type="term" value="P:oxaloacetate metabolic process"/>
    <property type="evidence" value="ECO:0007669"/>
    <property type="project" value="UniProtKB-UniRule"/>
</dbReference>
<evidence type="ECO:0000256" key="1">
    <source>
        <dbReference type="ARBA" id="ARBA00001946"/>
    </source>
</evidence>
<dbReference type="PANTHER" id="PTHR30523">
    <property type="entry name" value="PHOSPHOENOLPYRUVATE CARBOXYLASE"/>
    <property type="match status" value="1"/>
</dbReference>
<evidence type="ECO:0000256" key="2">
    <source>
        <dbReference type="ARBA" id="ARBA00003670"/>
    </source>
</evidence>
<dbReference type="GO" id="GO:0005829">
    <property type="term" value="C:cytosol"/>
    <property type="evidence" value="ECO:0007669"/>
    <property type="project" value="TreeGrafter"/>
</dbReference>
<evidence type="ECO:0000313" key="12">
    <source>
        <dbReference type="EMBL" id="QNH96031.1"/>
    </source>
</evidence>
<dbReference type="GO" id="GO:0006099">
    <property type="term" value="P:tricarboxylic acid cycle"/>
    <property type="evidence" value="ECO:0007669"/>
    <property type="project" value="InterPro"/>
</dbReference>
<dbReference type="PROSITE" id="PS00781">
    <property type="entry name" value="PEPCASE_1"/>
    <property type="match status" value="1"/>
</dbReference>